<dbReference type="AlphaFoldDB" id="Q2GNA3"/>
<dbReference type="InParanoid" id="Q2GNA3"/>
<dbReference type="HOGENOM" id="CLU_1239992_0_0_1"/>
<evidence type="ECO:0000313" key="3">
    <source>
        <dbReference type="Proteomes" id="UP000001056"/>
    </source>
</evidence>
<keyword evidence="3" id="KW-1185">Reference proteome</keyword>
<organism evidence="2 3">
    <name type="scientific">Chaetomium globosum (strain ATCC 6205 / CBS 148.51 / DSM 1962 / NBRC 6347 / NRRL 1970)</name>
    <name type="common">Soil fungus</name>
    <dbReference type="NCBI Taxonomy" id="306901"/>
    <lineage>
        <taxon>Eukaryota</taxon>
        <taxon>Fungi</taxon>
        <taxon>Dikarya</taxon>
        <taxon>Ascomycota</taxon>
        <taxon>Pezizomycotina</taxon>
        <taxon>Sordariomycetes</taxon>
        <taxon>Sordariomycetidae</taxon>
        <taxon>Sordariales</taxon>
        <taxon>Chaetomiaceae</taxon>
        <taxon>Chaetomium</taxon>
    </lineage>
</organism>
<dbReference type="GeneID" id="4396406"/>
<reference evidence="3" key="1">
    <citation type="journal article" date="2015" name="Genome Announc.">
        <title>Draft genome sequence of the cellulolytic fungus Chaetomium globosum.</title>
        <authorList>
            <person name="Cuomo C.A."/>
            <person name="Untereiner W.A."/>
            <person name="Ma L.-J."/>
            <person name="Grabherr M."/>
            <person name="Birren B.W."/>
        </authorList>
    </citation>
    <scope>NUCLEOTIDE SEQUENCE [LARGE SCALE GENOMIC DNA]</scope>
    <source>
        <strain evidence="3">ATCC 6205 / CBS 148.51 / DSM 1962 / NBRC 6347 / NRRL 1970</strain>
    </source>
</reference>
<evidence type="ECO:0000313" key="2">
    <source>
        <dbReference type="EMBL" id="EAQ84147.1"/>
    </source>
</evidence>
<proteinExistence type="predicted"/>
<sequence length="223" mass="24318">MFLPSTLMNQWSRRCLEIARVGWPYSSSAMGRFQVEALDGWEVSCPKSLGTSAMKKLEIPSATLLTSIQGHRFICPQNPHVASGFEQAASGQVDTIRRRFGCLSSSALTSGHADIIGQRRLGCLSSSALSSRKQPQKPPNPQIGLHPITGCRRKDMGHGRQRAALNEHSQERLRSVMVDIWASAAAKASSEAGILMEGPLSGLSCRWREVRASPLGNIWPQSP</sequence>
<feature type="region of interest" description="Disordered" evidence="1">
    <location>
        <begin position="127"/>
        <end position="147"/>
    </location>
</feature>
<dbReference type="RefSeq" id="XP_001228478.1">
    <property type="nucleotide sequence ID" value="XM_001228477.1"/>
</dbReference>
<accession>Q2GNA3</accession>
<dbReference type="OrthoDB" id="10365361at2759"/>
<protein>
    <submittedName>
        <fullName evidence="2">Uncharacterized protein</fullName>
    </submittedName>
</protein>
<dbReference type="EMBL" id="CH408035">
    <property type="protein sequence ID" value="EAQ84147.1"/>
    <property type="molecule type" value="Genomic_DNA"/>
</dbReference>
<gene>
    <name evidence="2" type="ORF">CHGG_10551</name>
</gene>
<dbReference type="Proteomes" id="UP000001056">
    <property type="component" value="Unassembled WGS sequence"/>
</dbReference>
<evidence type="ECO:0000256" key="1">
    <source>
        <dbReference type="SAM" id="MobiDB-lite"/>
    </source>
</evidence>
<name>Q2GNA3_CHAGB</name>
<dbReference type="VEuPathDB" id="FungiDB:CHGG_10551"/>